<evidence type="ECO:0000259" key="2">
    <source>
        <dbReference type="PROSITE" id="PS50110"/>
    </source>
</evidence>
<reference evidence="3 5" key="1">
    <citation type="journal article" date="2015" name="Int. J. Syst. Evol. Microbiol.">
        <title>Bacillus glycinifermentans sp. nov., isolated from fermented soybean paste.</title>
        <authorList>
            <person name="Kim S.J."/>
            <person name="Dunlap C.A."/>
            <person name="Kwon S.W."/>
            <person name="Rooney A.P."/>
        </authorList>
    </citation>
    <scope>NUCLEOTIDE SEQUENCE [LARGE SCALE GENOMIC DNA]</scope>
    <source>
        <strain evidence="3 5">GO-13</strain>
    </source>
</reference>
<accession>A0A0T6BVI1</accession>
<sequence length="311" mass="35149">MRFFIVDDDRAVRSILRQIIEDEDLGETAGEAEDGSQLEGHVLRLKQIDILFVDLLMPGRDGIETIRHLQGSFPGKIIMISQVEAKEMVAEAYSLGIEYYIHKPINRIEILNVIQKVKERIELERSIQDIQSSLSRLVNVGGGGRNVLKEKSIKETGEFLLSELGIVGANGSQDLLAILQYLFDNEQISLYEKNFPPLKQIFIKVAEQKLGSGASPVEINREIKASEQRVRRAIIHSLNHFASLGLTDFSNPKFESYASRFFDFTVISKKMKELQKDAAPALSSTRVNMKKFIQVLFLEAKRLNESAGKRI</sequence>
<dbReference type="AlphaFoldDB" id="A0A0T6BVI1"/>
<dbReference type="SMART" id="SM00448">
    <property type="entry name" value="REC"/>
    <property type="match status" value="1"/>
</dbReference>
<dbReference type="PANTHER" id="PTHR43228:SF8">
    <property type="entry name" value="TRANSCRIPTIONAL REGULATORY PROTEIN GLNL"/>
    <property type="match status" value="1"/>
</dbReference>
<feature type="domain" description="Response regulatory" evidence="2">
    <location>
        <begin position="2"/>
        <end position="118"/>
    </location>
</feature>
<dbReference type="Proteomes" id="UP000036168">
    <property type="component" value="Unassembled WGS sequence"/>
</dbReference>
<dbReference type="InterPro" id="IPR052048">
    <property type="entry name" value="ST_Response_Regulator"/>
</dbReference>
<protein>
    <submittedName>
        <fullName evidence="4">DNA-binding domain-containing protein</fullName>
    </submittedName>
    <submittedName>
        <fullName evidence="3">Transcriptional regulator</fullName>
    </submittedName>
</protein>
<dbReference type="InterPro" id="IPR001789">
    <property type="entry name" value="Sig_transdc_resp-reg_receiver"/>
</dbReference>
<feature type="modified residue" description="4-aspartylphosphate" evidence="1">
    <location>
        <position position="54"/>
    </location>
</feature>
<dbReference type="InterPro" id="IPR011006">
    <property type="entry name" value="CheY-like_superfamily"/>
</dbReference>
<evidence type="ECO:0000313" key="3">
    <source>
        <dbReference type="EMBL" id="KRT95635.1"/>
    </source>
</evidence>
<dbReference type="EMBL" id="JARRTL010000007">
    <property type="protein sequence ID" value="MEC0484486.1"/>
    <property type="molecule type" value="Genomic_DNA"/>
</dbReference>
<dbReference type="SUPFAM" id="SSF52172">
    <property type="entry name" value="CheY-like"/>
    <property type="match status" value="1"/>
</dbReference>
<dbReference type="EMBL" id="LECW02000001">
    <property type="protein sequence ID" value="KRT95635.1"/>
    <property type="molecule type" value="Genomic_DNA"/>
</dbReference>
<dbReference type="Pfam" id="PF00072">
    <property type="entry name" value="Response_reg"/>
    <property type="match status" value="1"/>
</dbReference>
<evidence type="ECO:0000313" key="4">
    <source>
        <dbReference type="EMBL" id="MEC0484486.1"/>
    </source>
</evidence>
<organism evidence="3 5">
    <name type="scientific">Bacillus glycinifermentans</name>
    <dbReference type="NCBI Taxonomy" id="1664069"/>
    <lineage>
        <taxon>Bacteria</taxon>
        <taxon>Bacillati</taxon>
        <taxon>Bacillota</taxon>
        <taxon>Bacilli</taxon>
        <taxon>Bacillales</taxon>
        <taxon>Bacillaceae</taxon>
        <taxon>Bacillus</taxon>
    </lineage>
</organism>
<dbReference type="Proteomes" id="UP001341297">
    <property type="component" value="Unassembled WGS sequence"/>
</dbReference>
<reference evidence="4 6" key="3">
    <citation type="submission" date="2023-03" db="EMBL/GenBank/DDBJ databases">
        <title>Agriculturally important microbes genome sequencing.</title>
        <authorList>
            <person name="Dunlap C."/>
        </authorList>
    </citation>
    <scope>NUCLEOTIDE SEQUENCE [LARGE SCALE GENOMIC DNA]</scope>
    <source>
        <strain evidence="4 6">CBP-3203</strain>
    </source>
</reference>
<comment type="caution">
    <text evidence="3">The sequence shown here is derived from an EMBL/GenBank/DDBJ whole genome shotgun (WGS) entry which is preliminary data.</text>
</comment>
<dbReference type="STRING" id="1664069.BGLY_0283"/>
<dbReference type="InterPro" id="IPR013972">
    <property type="entry name" value="YcbB"/>
</dbReference>
<dbReference type="GO" id="GO:0003677">
    <property type="term" value="F:DNA binding"/>
    <property type="evidence" value="ECO:0007669"/>
    <property type="project" value="UniProtKB-KW"/>
</dbReference>
<dbReference type="GO" id="GO:0000160">
    <property type="term" value="P:phosphorelay signal transduction system"/>
    <property type="evidence" value="ECO:0007669"/>
    <property type="project" value="InterPro"/>
</dbReference>
<dbReference type="PANTHER" id="PTHR43228">
    <property type="entry name" value="TWO-COMPONENT RESPONSE REGULATOR"/>
    <property type="match status" value="1"/>
</dbReference>
<evidence type="ECO:0000313" key="6">
    <source>
        <dbReference type="Proteomes" id="UP001341297"/>
    </source>
</evidence>
<name>A0A0T6BVI1_9BACI</name>
<dbReference type="CDD" id="cd17565">
    <property type="entry name" value="REC_GlnL-like"/>
    <property type="match status" value="1"/>
</dbReference>
<keyword evidence="4" id="KW-0238">DNA-binding</keyword>
<dbReference type="RefSeq" id="WP_048354490.1">
    <property type="nucleotide sequence ID" value="NZ_JARRTL010000007.1"/>
</dbReference>
<proteinExistence type="predicted"/>
<dbReference type="Gene3D" id="3.40.50.2300">
    <property type="match status" value="1"/>
</dbReference>
<keyword evidence="1" id="KW-0597">Phosphoprotein</keyword>
<reference evidence="3" key="2">
    <citation type="submission" date="2015-10" db="EMBL/GenBank/DDBJ databases">
        <authorList>
            <person name="Gilbert D.G."/>
        </authorList>
    </citation>
    <scope>NUCLEOTIDE SEQUENCE</scope>
    <source>
        <strain evidence="3">GO-13</strain>
    </source>
</reference>
<dbReference type="OrthoDB" id="1684633at2"/>
<keyword evidence="6" id="KW-1185">Reference proteome</keyword>
<evidence type="ECO:0000313" key="5">
    <source>
        <dbReference type="Proteomes" id="UP000036168"/>
    </source>
</evidence>
<dbReference type="PROSITE" id="PS50110">
    <property type="entry name" value="RESPONSE_REGULATORY"/>
    <property type="match status" value="1"/>
</dbReference>
<evidence type="ECO:0000256" key="1">
    <source>
        <dbReference type="PROSITE-ProRule" id="PRU00169"/>
    </source>
</evidence>
<gene>
    <name evidence="3" type="ORF">AB447_200540</name>
    <name evidence="4" type="ORF">P8828_06425</name>
</gene>
<dbReference type="Pfam" id="PF08664">
    <property type="entry name" value="YcbB"/>
    <property type="match status" value="1"/>
</dbReference>